<protein>
    <submittedName>
        <fullName evidence="1">Uncharacterized protein</fullName>
    </submittedName>
</protein>
<evidence type="ECO:0000313" key="1">
    <source>
        <dbReference type="EMBL" id="KOF75565.1"/>
    </source>
</evidence>
<name>A0A0L8GGA1_OCTBM</name>
<dbReference type="EMBL" id="KQ422068">
    <property type="protein sequence ID" value="KOF75565.1"/>
    <property type="molecule type" value="Genomic_DNA"/>
</dbReference>
<accession>A0A0L8GGA1</accession>
<proteinExistence type="predicted"/>
<gene>
    <name evidence="1" type="ORF">OCBIM_22034523mg</name>
</gene>
<reference evidence="1" key="1">
    <citation type="submission" date="2015-07" db="EMBL/GenBank/DDBJ databases">
        <title>MeaNS - Measles Nucleotide Surveillance Program.</title>
        <authorList>
            <person name="Tran T."/>
            <person name="Druce J."/>
        </authorList>
    </citation>
    <scope>NUCLEOTIDE SEQUENCE</scope>
    <source>
        <strain evidence="1">UCB-OBI-ISO-001</strain>
        <tissue evidence="1">Gonad</tissue>
    </source>
</reference>
<organism evidence="1">
    <name type="scientific">Octopus bimaculoides</name>
    <name type="common">California two-spotted octopus</name>
    <dbReference type="NCBI Taxonomy" id="37653"/>
    <lineage>
        <taxon>Eukaryota</taxon>
        <taxon>Metazoa</taxon>
        <taxon>Spiralia</taxon>
        <taxon>Lophotrochozoa</taxon>
        <taxon>Mollusca</taxon>
        <taxon>Cephalopoda</taxon>
        <taxon>Coleoidea</taxon>
        <taxon>Octopodiformes</taxon>
        <taxon>Octopoda</taxon>
        <taxon>Incirrata</taxon>
        <taxon>Octopodidae</taxon>
        <taxon>Octopus</taxon>
    </lineage>
</organism>
<sequence>MLAKVFTPSQFVYRIKECKNSAEACLLLMDVKLVCGGWMDAFWKFFHIL</sequence>
<dbReference type="AlphaFoldDB" id="A0A0L8GGA1"/>